<dbReference type="HOGENOM" id="CLU_027074_3_2_1"/>
<dbReference type="AlphaFoldDB" id="H3C5U5"/>
<dbReference type="GO" id="GO:0004721">
    <property type="term" value="F:phosphoprotein phosphatase activity"/>
    <property type="evidence" value="ECO:0007669"/>
    <property type="project" value="UniProtKB-KW"/>
</dbReference>
<name>H3C5U5_TETNG</name>
<proteinExistence type="inferred from homology"/>
<dbReference type="InterPro" id="IPR000340">
    <property type="entry name" value="Dual-sp_phosphatase_cat-dom"/>
</dbReference>
<dbReference type="InterPro" id="IPR000387">
    <property type="entry name" value="Tyr_Pase_dom"/>
</dbReference>
<reference evidence="6" key="3">
    <citation type="submission" date="2025-09" db="UniProtKB">
        <authorList>
            <consortium name="Ensembl"/>
        </authorList>
    </citation>
    <scope>IDENTIFICATION</scope>
</reference>
<evidence type="ECO:0000256" key="1">
    <source>
        <dbReference type="ARBA" id="ARBA00008601"/>
    </source>
</evidence>
<feature type="domain" description="Tyrosine-protein phosphatase" evidence="4">
    <location>
        <begin position="22"/>
        <end position="163"/>
    </location>
</feature>
<reference evidence="6" key="2">
    <citation type="submission" date="2025-08" db="UniProtKB">
        <authorList>
            <consortium name="Ensembl"/>
        </authorList>
    </citation>
    <scope>IDENTIFICATION</scope>
</reference>
<keyword evidence="3" id="KW-0904">Protein phosphatase</keyword>
<dbReference type="GO" id="GO:0005737">
    <property type="term" value="C:cytoplasm"/>
    <property type="evidence" value="ECO:0007669"/>
    <property type="project" value="TreeGrafter"/>
</dbReference>
<dbReference type="CDD" id="cd14514">
    <property type="entry name" value="DUSP14-like"/>
    <property type="match status" value="1"/>
</dbReference>
<dbReference type="Gene3D" id="3.90.190.10">
    <property type="entry name" value="Protein tyrosine phosphatase superfamily"/>
    <property type="match status" value="1"/>
</dbReference>
<dbReference type="PROSITE" id="PS50054">
    <property type="entry name" value="TYR_PHOSPHATASE_DUAL"/>
    <property type="match status" value="1"/>
</dbReference>
<dbReference type="PANTHER" id="PTHR45961:SF10">
    <property type="entry name" value="DUAL SPECIFICITY PROTEIN PHOSPHATASE 14-LIKE"/>
    <property type="match status" value="1"/>
</dbReference>
<dbReference type="Ensembl" id="ENSTNIT00000002908.1">
    <property type="protein sequence ID" value="ENSTNIP00000003615.1"/>
    <property type="gene ID" value="ENSTNIG00000000201.1"/>
</dbReference>
<sequence>FLATVFQFNSFPGISYLNSLMSVSPVRPGLFLSGLDSALSGSVLSSRNITLVINASGWEGVAYPHLDGLQVFHVPVQDRPHAPLRDYFEPVAEQINQNHTGATLVHCEAGRSRSPTLLMAYLMRSEGLNLREAYKVVLESRQFVRPNAGFWLQLIDYEKNLFNRTTVGMVRTPAGILPELQADPDTAAAH</sequence>
<dbReference type="InParanoid" id="H3C5U5"/>
<dbReference type="PRINTS" id="PR01908">
    <property type="entry name" value="ADSPHPHTASE"/>
</dbReference>
<comment type="similarity">
    <text evidence="1">Belongs to the protein-tyrosine phosphatase family. Non-receptor class dual specificity subfamily.</text>
</comment>
<dbReference type="PANTHER" id="PTHR45961">
    <property type="entry name" value="IP21249P"/>
    <property type="match status" value="1"/>
</dbReference>
<keyword evidence="7" id="KW-1185">Reference proteome</keyword>
<evidence type="ECO:0000259" key="4">
    <source>
        <dbReference type="PROSITE" id="PS50054"/>
    </source>
</evidence>
<dbReference type="Proteomes" id="UP000007303">
    <property type="component" value="Unassembled WGS sequence"/>
</dbReference>
<keyword evidence="2" id="KW-0378">Hydrolase</keyword>
<dbReference type="SMART" id="SM00195">
    <property type="entry name" value="DSPc"/>
    <property type="match status" value="1"/>
</dbReference>
<evidence type="ECO:0000256" key="2">
    <source>
        <dbReference type="ARBA" id="ARBA00022801"/>
    </source>
</evidence>
<evidence type="ECO:0000313" key="7">
    <source>
        <dbReference type="Proteomes" id="UP000007303"/>
    </source>
</evidence>
<dbReference type="Pfam" id="PF00782">
    <property type="entry name" value="DSPc"/>
    <property type="match status" value="1"/>
</dbReference>
<dbReference type="InterPro" id="IPR052103">
    <property type="entry name" value="Dual_spec_Phospatases"/>
</dbReference>
<evidence type="ECO:0000256" key="3">
    <source>
        <dbReference type="ARBA" id="ARBA00022912"/>
    </source>
</evidence>
<evidence type="ECO:0000313" key="6">
    <source>
        <dbReference type="Ensembl" id="ENSTNIP00000003615.1"/>
    </source>
</evidence>
<dbReference type="SUPFAM" id="SSF52799">
    <property type="entry name" value="(Phosphotyrosine protein) phosphatases II"/>
    <property type="match status" value="1"/>
</dbReference>
<reference evidence="7" key="1">
    <citation type="journal article" date="2004" name="Nature">
        <title>Genome duplication in the teleost fish Tetraodon nigroviridis reveals the early vertebrate proto-karyotype.</title>
        <authorList>
            <person name="Jaillon O."/>
            <person name="Aury J.-M."/>
            <person name="Brunet F."/>
            <person name="Petit J.-L."/>
            <person name="Stange-Thomann N."/>
            <person name="Mauceli E."/>
            <person name="Bouneau L."/>
            <person name="Fischer C."/>
            <person name="Ozouf-Costaz C."/>
            <person name="Bernot A."/>
            <person name="Nicaud S."/>
            <person name="Jaffe D."/>
            <person name="Fisher S."/>
            <person name="Lutfalla G."/>
            <person name="Dossat C."/>
            <person name="Segurens B."/>
            <person name="Dasilva C."/>
            <person name="Salanoubat M."/>
            <person name="Levy M."/>
            <person name="Boudet N."/>
            <person name="Castellano S."/>
            <person name="Anthouard V."/>
            <person name="Jubin C."/>
            <person name="Castelli V."/>
            <person name="Katinka M."/>
            <person name="Vacherie B."/>
            <person name="Biemont C."/>
            <person name="Skalli Z."/>
            <person name="Cattolico L."/>
            <person name="Poulain J."/>
            <person name="De Berardinis V."/>
            <person name="Cruaud C."/>
            <person name="Duprat S."/>
            <person name="Brottier P."/>
            <person name="Coutanceau J.-P."/>
            <person name="Gouzy J."/>
            <person name="Parra G."/>
            <person name="Lardier G."/>
            <person name="Chapple C."/>
            <person name="McKernan K.J."/>
            <person name="McEwan P."/>
            <person name="Bosak S."/>
            <person name="Kellis M."/>
            <person name="Volff J.-N."/>
            <person name="Guigo R."/>
            <person name="Zody M.C."/>
            <person name="Mesirov J."/>
            <person name="Lindblad-Toh K."/>
            <person name="Birren B."/>
            <person name="Nusbaum C."/>
            <person name="Kahn D."/>
            <person name="Robinson-Rechavi M."/>
            <person name="Laudet V."/>
            <person name="Schachter V."/>
            <person name="Quetier F."/>
            <person name="Saurin W."/>
            <person name="Scarpelli C."/>
            <person name="Wincker P."/>
            <person name="Lander E.S."/>
            <person name="Weissenbach J."/>
            <person name="Roest Crollius H."/>
        </authorList>
    </citation>
    <scope>NUCLEOTIDE SEQUENCE [LARGE SCALE GENOMIC DNA]</scope>
</reference>
<evidence type="ECO:0008006" key="8">
    <source>
        <dbReference type="Google" id="ProtNLM"/>
    </source>
</evidence>
<dbReference type="InterPro" id="IPR020422">
    <property type="entry name" value="TYR_PHOSPHATASE_DUAL_dom"/>
</dbReference>
<evidence type="ECO:0000259" key="5">
    <source>
        <dbReference type="PROSITE" id="PS50056"/>
    </source>
</evidence>
<dbReference type="InterPro" id="IPR016130">
    <property type="entry name" value="Tyr_Pase_AS"/>
</dbReference>
<protein>
    <recommendedName>
        <fullName evidence="8">Protein-tyrosine-phosphatase</fullName>
    </recommendedName>
</protein>
<organism evidence="6 7">
    <name type="scientific">Tetraodon nigroviridis</name>
    <name type="common">Spotted green pufferfish</name>
    <name type="synonym">Chelonodon nigroviridis</name>
    <dbReference type="NCBI Taxonomy" id="99883"/>
    <lineage>
        <taxon>Eukaryota</taxon>
        <taxon>Metazoa</taxon>
        <taxon>Chordata</taxon>
        <taxon>Craniata</taxon>
        <taxon>Vertebrata</taxon>
        <taxon>Euteleostomi</taxon>
        <taxon>Actinopterygii</taxon>
        <taxon>Neopterygii</taxon>
        <taxon>Teleostei</taxon>
        <taxon>Neoteleostei</taxon>
        <taxon>Acanthomorphata</taxon>
        <taxon>Eupercaria</taxon>
        <taxon>Tetraodontiformes</taxon>
        <taxon>Tetradontoidea</taxon>
        <taxon>Tetraodontidae</taxon>
        <taxon>Tetraodon</taxon>
    </lineage>
</organism>
<dbReference type="GeneTree" id="ENSGT00940000165563"/>
<dbReference type="PROSITE" id="PS50056">
    <property type="entry name" value="TYR_PHOSPHATASE_2"/>
    <property type="match status" value="1"/>
</dbReference>
<dbReference type="InterPro" id="IPR029021">
    <property type="entry name" value="Prot-tyrosine_phosphatase-like"/>
</dbReference>
<dbReference type="PROSITE" id="PS00383">
    <property type="entry name" value="TYR_PHOSPHATASE_1"/>
    <property type="match status" value="1"/>
</dbReference>
<dbReference type="OMA" id="NACAEYP"/>
<feature type="domain" description="Tyrosine specific protein phosphatases" evidence="5">
    <location>
        <begin position="85"/>
        <end position="141"/>
    </location>
</feature>
<accession>H3C5U5</accession>